<dbReference type="Proteomes" id="UP000694930">
    <property type="component" value="Chromosome 3"/>
</dbReference>
<organism evidence="2 3">
    <name type="scientific">Solanum pennellii</name>
    <name type="common">Tomato</name>
    <name type="synonym">Lycopersicon pennellii</name>
    <dbReference type="NCBI Taxonomy" id="28526"/>
    <lineage>
        <taxon>Eukaryota</taxon>
        <taxon>Viridiplantae</taxon>
        <taxon>Streptophyta</taxon>
        <taxon>Embryophyta</taxon>
        <taxon>Tracheophyta</taxon>
        <taxon>Spermatophyta</taxon>
        <taxon>Magnoliopsida</taxon>
        <taxon>eudicotyledons</taxon>
        <taxon>Gunneridae</taxon>
        <taxon>Pentapetalae</taxon>
        <taxon>asterids</taxon>
        <taxon>lamiids</taxon>
        <taxon>Solanales</taxon>
        <taxon>Solanaceae</taxon>
        <taxon>Solanoideae</taxon>
        <taxon>Solaneae</taxon>
        <taxon>Solanum</taxon>
        <taxon>Solanum subgen. Lycopersicon</taxon>
    </lineage>
</organism>
<feature type="region of interest" description="Disordered" evidence="1">
    <location>
        <begin position="143"/>
        <end position="166"/>
    </location>
</feature>
<feature type="compositionally biased region" description="Basic and acidic residues" evidence="1">
    <location>
        <begin position="143"/>
        <end position="155"/>
    </location>
</feature>
<gene>
    <name evidence="3" type="primary">LOC107013284</name>
</gene>
<reference evidence="2" key="1">
    <citation type="journal article" date="2014" name="Nat. Genet.">
        <title>The genome of the stress-tolerant wild tomato species Solanum pennellii.</title>
        <authorList>
            <person name="Bolger A."/>
            <person name="Scossa F."/>
            <person name="Bolger M.E."/>
            <person name="Lanz C."/>
            <person name="Maumus F."/>
            <person name="Tohge T."/>
            <person name="Quesneville H."/>
            <person name="Alseekh S."/>
            <person name="Sorensen I."/>
            <person name="Lichtenstein G."/>
            <person name="Fich E.A."/>
            <person name="Conte M."/>
            <person name="Keller H."/>
            <person name="Schneeberger K."/>
            <person name="Schwacke R."/>
            <person name="Ofner I."/>
            <person name="Vrebalov J."/>
            <person name="Xu Y."/>
            <person name="Osorio S."/>
            <person name="Aflitos S.A."/>
            <person name="Schijlen E."/>
            <person name="Jimenez-Gomez J.M."/>
            <person name="Ryngajllo M."/>
            <person name="Kimura S."/>
            <person name="Kumar R."/>
            <person name="Koenig D."/>
            <person name="Headland L.R."/>
            <person name="Maloof J.N."/>
            <person name="Sinha N."/>
            <person name="van Ham R.C."/>
            <person name="Lankhorst R.K."/>
            <person name="Mao L."/>
            <person name="Vogel A."/>
            <person name="Arsova B."/>
            <person name="Panstruga R."/>
            <person name="Fei Z."/>
            <person name="Rose J.K."/>
            <person name="Zamir D."/>
            <person name="Carrari F."/>
            <person name="Giovannoni J.J."/>
            <person name="Weigel D."/>
            <person name="Usadel B."/>
            <person name="Fernie A.R."/>
        </authorList>
    </citation>
    <scope>NUCLEOTIDE SEQUENCE [LARGE SCALE GENOMIC DNA]</scope>
    <source>
        <strain evidence="2">cv. LA0716</strain>
    </source>
</reference>
<keyword evidence="2" id="KW-1185">Reference proteome</keyword>
<reference evidence="3" key="2">
    <citation type="submission" date="2025-08" db="UniProtKB">
        <authorList>
            <consortium name="RefSeq"/>
        </authorList>
    </citation>
    <scope>IDENTIFICATION</scope>
</reference>
<evidence type="ECO:0000256" key="1">
    <source>
        <dbReference type="SAM" id="MobiDB-lite"/>
    </source>
</evidence>
<evidence type="ECO:0000313" key="3">
    <source>
        <dbReference type="RefSeq" id="XP_015068718.1"/>
    </source>
</evidence>
<dbReference type="RefSeq" id="XP_015068718.1">
    <property type="nucleotide sequence ID" value="XM_015213232.1"/>
</dbReference>
<accession>A0ABM1GBK7</accession>
<name>A0ABM1GBK7_SOLPN</name>
<proteinExistence type="predicted"/>
<dbReference type="GeneID" id="107013284"/>
<protein>
    <submittedName>
        <fullName evidence="3">Uncharacterized protein LOC107013284</fullName>
    </submittedName>
</protein>
<sequence length="166" mass="18883">MNTRSKAVRRVGEEIVNAGDTPQGNRVPPQVQTLANEQLLGNPPAMTDGEVRAVLFQMVQAITTQTQAIMAQANREVVPREKQHASTMASRLRDFTRINPPIYEKNRYVTGVYEYLEEEYHAAMLHNNMDLSRLMVHAQQVEESRLRRSNRESKKARNFKSGSSNS</sequence>
<evidence type="ECO:0000313" key="2">
    <source>
        <dbReference type="Proteomes" id="UP000694930"/>
    </source>
</evidence>